<name>A0A1R0GYU6_9FUNG</name>
<gene>
    <name evidence="1" type="ORF">AYI68_g3795</name>
</gene>
<dbReference type="Proteomes" id="UP000187455">
    <property type="component" value="Unassembled WGS sequence"/>
</dbReference>
<comment type="caution">
    <text evidence="1">The sequence shown here is derived from an EMBL/GenBank/DDBJ whole genome shotgun (WGS) entry which is preliminary data.</text>
</comment>
<evidence type="ECO:0000313" key="2">
    <source>
        <dbReference type="Proteomes" id="UP000187455"/>
    </source>
</evidence>
<organism evidence="1 2">
    <name type="scientific">Smittium mucronatum</name>
    <dbReference type="NCBI Taxonomy" id="133383"/>
    <lineage>
        <taxon>Eukaryota</taxon>
        <taxon>Fungi</taxon>
        <taxon>Fungi incertae sedis</taxon>
        <taxon>Zoopagomycota</taxon>
        <taxon>Kickxellomycotina</taxon>
        <taxon>Harpellomycetes</taxon>
        <taxon>Harpellales</taxon>
        <taxon>Legeriomycetaceae</taxon>
        <taxon>Smittium</taxon>
    </lineage>
</organism>
<accession>A0A1R0GYU6</accession>
<proteinExistence type="predicted"/>
<protein>
    <submittedName>
        <fullName evidence="1">Uncharacterized protein</fullName>
    </submittedName>
</protein>
<reference evidence="1 2" key="1">
    <citation type="journal article" date="2016" name="Mol. Biol. Evol.">
        <title>Genome-Wide Survey of Gut Fungi (Harpellales) Reveals the First Horizontally Transferred Ubiquitin Gene from a Mosquito Host.</title>
        <authorList>
            <person name="Wang Y."/>
            <person name="White M.M."/>
            <person name="Kvist S."/>
            <person name="Moncalvo J.M."/>
        </authorList>
    </citation>
    <scope>NUCLEOTIDE SEQUENCE [LARGE SCALE GENOMIC DNA]</scope>
    <source>
        <strain evidence="1 2">ALG-7-W6</strain>
    </source>
</reference>
<dbReference type="AlphaFoldDB" id="A0A1R0GYU6"/>
<evidence type="ECO:0000313" key="1">
    <source>
        <dbReference type="EMBL" id="OLY82084.1"/>
    </source>
</evidence>
<keyword evidence="2" id="KW-1185">Reference proteome</keyword>
<dbReference type="EMBL" id="LSSL01001923">
    <property type="protein sequence ID" value="OLY82084.1"/>
    <property type="molecule type" value="Genomic_DNA"/>
</dbReference>
<sequence length="154" mass="18097">MPARNNLHEFLAVTIQIRENILDSQPDRFRIARTVQEDLDIISATSLDDTRDQISNNQKRIGFRRTPRQVYVLHLVEARPISWVSQKNHGFVFNHVACHRIKQSTIKYIYFWDLHVPAAHRTFHIESTGVEYWPSRFLVLVMDMVVGTRNNRTG</sequence>